<evidence type="ECO:0000256" key="2">
    <source>
        <dbReference type="ARBA" id="ARBA00022448"/>
    </source>
</evidence>
<evidence type="ECO:0000256" key="6">
    <source>
        <dbReference type="ARBA" id="ARBA00023136"/>
    </source>
</evidence>
<dbReference type="InterPro" id="IPR013057">
    <property type="entry name" value="AA_transpt_TM"/>
</dbReference>
<feature type="transmembrane region" description="Helical" evidence="7">
    <location>
        <begin position="105"/>
        <end position="127"/>
    </location>
</feature>
<evidence type="ECO:0000256" key="7">
    <source>
        <dbReference type="SAM" id="Phobius"/>
    </source>
</evidence>
<comment type="subcellular location">
    <subcellularLocation>
        <location evidence="1">Membrane</location>
    </subcellularLocation>
</comment>
<organism evidence="9 10">
    <name type="scientific">Ficus carica</name>
    <name type="common">Common fig</name>
    <dbReference type="NCBI Taxonomy" id="3494"/>
    <lineage>
        <taxon>Eukaryota</taxon>
        <taxon>Viridiplantae</taxon>
        <taxon>Streptophyta</taxon>
        <taxon>Embryophyta</taxon>
        <taxon>Tracheophyta</taxon>
        <taxon>Spermatophyta</taxon>
        <taxon>Magnoliopsida</taxon>
        <taxon>eudicotyledons</taxon>
        <taxon>Gunneridae</taxon>
        <taxon>Pentapetalae</taxon>
        <taxon>rosids</taxon>
        <taxon>fabids</taxon>
        <taxon>Rosales</taxon>
        <taxon>Moraceae</taxon>
        <taxon>Ficeae</taxon>
        <taxon>Ficus</taxon>
    </lineage>
</organism>
<protein>
    <recommendedName>
        <fullName evidence="8">Amino acid transporter transmembrane domain-containing protein</fullName>
    </recommendedName>
</protein>
<dbReference type="AlphaFoldDB" id="A0AA88AZ64"/>
<feature type="domain" description="Amino acid transporter transmembrane" evidence="8">
    <location>
        <begin position="4"/>
        <end position="131"/>
    </location>
</feature>
<evidence type="ECO:0000256" key="3">
    <source>
        <dbReference type="ARBA" id="ARBA00022692"/>
    </source>
</evidence>
<evidence type="ECO:0000256" key="5">
    <source>
        <dbReference type="ARBA" id="ARBA00022989"/>
    </source>
</evidence>
<keyword evidence="4" id="KW-0029">Amino-acid transport</keyword>
<comment type="caution">
    <text evidence="9">The sequence shown here is derived from an EMBL/GenBank/DDBJ whole genome shotgun (WGS) entry which is preliminary data.</text>
</comment>
<dbReference type="Pfam" id="PF01490">
    <property type="entry name" value="Aa_trans"/>
    <property type="match status" value="1"/>
</dbReference>
<evidence type="ECO:0000256" key="1">
    <source>
        <dbReference type="ARBA" id="ARBA00004370"/>
    </source>
</evidence>
<name>A0AA88AZ64_FICCA</name>
<dbReference type="GO" id="GO:0016020">
    <property type="term" value="C:membrane"/>
    <property type="evidence" value="ECO:0007669"/>
    <property type="project" value="UniProtKB-SubCell"/>
</dbReference>
<accession>A0AA88AZ64</accession>
<gene>
    <name evidence="9" type="ORF">TIFTF001_021926</name>
</gene>
<keyword evidence="10" id="KW-1185">Reference proteome</keyword>
<dbReference type="Gramene" id="FCD_00015691-RA">
    <property type="protein sequence ID" value="FCD_00015691-RA:cds"/>
    <property type="gene ID" value="FCD_00015691"/>
</dbReference>
<evidence type="ECO:0000313" key="10">
    <source>
        <dbReference type="Proteomes" id="UP001187192"/>
    </source>
</evidence>
<evidence type="ECO:0000259" key="8">
    <source>
        <dbReference type="Pfam" id="PF01490"/>
    </source>
</evidence>
<proteinExistence type="predicted"/>
<keyword evidence="5 7" id="KW-1133">Transmembrane helix</keyword>
<keyword evidence="6 7" id="KW-0472">Membrane</keyword>
<evidence type="ECO:0000256" key="4">
    <source>
        <dbReference type="ARBA" id="ARBA00022970"/>
    </source>
</evidence>
<evidence type="ECO:0000313" key="9">
    <source>
        <dbReference type="EMBL" id="GMN52776.1"/>
    </source>
</evidence>
<feature type="transmembrane region" description="Helical" evidence="7">
    <location>
        <begin position="73"/>
        <end position="93"/>
    </location>
</feature>
<keyword evidence="2" id="KW-0813">Transport</keyword>
<dbReference type="Proteomes" id="UP001187192">
    <property type="component" value="Unassembled WGS sequence"/>
</dbReference>
<keyword evidence="3 7" id="KW-0812">Transmembrane</keyword>
<sequence>MFFNPIYSPIEVVHISQNLLAANKRSARTQVCRPNNRTILHSQHYTNIGFSNIFRDHCTTVAAMFPFFRDINAVIGAFWCIPLDFILQMILYIVTFKPSKSSVIFWGNTAIASIYSALGMLGAIYSIRQIVLDANKYSLLANI</sequence>
<reference evidence="9" key="1">
    <citation type="submission" date="2023-07" db="EMBL/GenBank/DDBJ databases">
        <title>draft genome sequence of fig (Ficus carica).</title>
        <authorList>
            <person name="Takahashi T."/>
            <person name="Nishimura K."/>
        </authorList>
    </citation>
    <scope>NUCLEOTIDE SEQUENCE</scope>
</reference>
<dbReference type="GO" id="GO:0006865">
    <property type="term" value="P:amino acid transport"/>
    <property type="evidence" value="ECO:0007669"/>
    <property type="project" value="UniProtKB-KW"/>
</dbReference>
<dbReference type="EMBL" id="BTGU01000043">
    <property type="protein sequence ID" value="GMN52776.1"/>
    <property type="molecule type" value="Genomic_DNA"/>
</dbReference>